<feature type="transmembrane region" description="Helical" evidence="1">
    <location>
        <begin position="34"/>
        <end position="57"/>
    </location>
</feature>
<proteinExistence type="predicted"/>
<feature type="non-terminal residue" evidence="2">
    <location>
        <position position="108"/>
    </location>
</feature>
<dbReference type="AlphaFoldDB" id="A0AAV5TG60"/>
<evidence type="ECO:0000313" key="2">
    <source>
        <dbReference type="EMBL" id="GMS92964.1"/>
    </source>
</evidence>
<gene>
    <name evidence="2" type="ORF">PENTCL1PPCAC_15139</name>
</gene>
<reference evidence="2" key="1">
    <citation type="submission" date="2023-10" db="EMBL/GenBank/DDBJ databases">
        <title>Genome assembly of Pristionchus species.</title>
        <authorList>
            <person name="Yoshida K."/>
            <person name="Sommer R.J."/>
        </authorList>
    </citation>
    <scope>NUCLEOTIDE SEQUENCE</scope>
    <source>
        <strain evidence="2">RS0144</strain>
    </source>
</reference>
<dbReference type="Proteomes" id="UP001432027">
    <property type="component" value="Unassembled WGS sequence"/>
</dbReference>
<keyword evidence="1" id="KW-0472">Membrane</keyword>
<comment type="caution">
    <text evidence="2">The sequence shown here is derived from an EMBL/GenBank/DDBJ whole genome shotgun (WGS) entry which is preliminary data.</text>
</comment>
<name>A0AAV5TG60_9BILA</name>
<keyword evidence="1" id="KW-1133">Transmembrane helix</keyword>
<sequence length="108" mass="11969">LVGLAGIIANAILLILLVRSDIGKAARLYRISCMITSILGLYTSFLLLILGDVPIFVDGRYAVVLYGPVLFYLPDRVNNILCVAFFTQIHTMWQIIPAPSIVQWMSLS</sequence>
<evidence type="ECO:0000256" key="1">
    <source>
        <dbReference type="SAM" id="Phobius"/>
    </source>
</evidence>
<dbReference type="EMBL" id="BTSX01000004">
    <property type="protein sequence ID" value="GMS92964.1"/>
    <property type="molecule type" value="Genomic_DNA"/>
</dbReference>
<evidence type="ECO:0008006" key="4">
    <source>
        <dbReference type="Google" id="ProtNLM"/>
    </source>
</evidence>
<feature type="non-terminal residue" evidence="2">
    <location>
        <position position="1"/>
    </location>
</feature>
<keyword evidence="3" id="KW-1185">Reference proteome</keyword>
<protein>
    <recommendedName>
        <fullName evidence="4">G protein-coupled receptor</fullName>
    </recommendedName>
</protein>
<keyword evidence="1" id="KW-0812">Transmembrane</keyword>
<organism evidence="2 3">
    <name type="scientific">Pristionchus entomophagus</name>
    <dbReference type="NCBI Taxonomy" id="358040"/>
    <lineage>
        <taxon>Eukaryota</taxon>
        <taxon>Metazoa</taxon>
        <taxon>Ecdysozoa</taxon>
        <taxon>Nematoda</taxon>
        <taxon>Chromadorea</taxon>
        <taxon>Rhabditida</taxon>
        <taxon>Rhabditina</taxon>
        <taxon>Diplogasteromorpha</taxon>
        <taxon>Diplogasteroidea</taxon>
        <taxon>Neodiplogasteridae</taxon>
        <taxon>Pristionchus</taxon>
    </lineage>
</organism>
<feature type="transmembrane region" description="Helical" evidence="1">
    <location>
        <begin position="6"/>
        <end position="22"/>
    </location>
</feature>
<accession>A0AAV5TG60</accession>
<evidence type="ECO:0000313" key="3">
    <source>
        <dbReference type="Proteomes" id="UP001432027"/>
    </source>
</evidence>